<dbReference type="SUPFAM" id="SSF54001">
    <property type="entry name" value="Cysteine proteinases"/>
    <property type="match status" value="1"/>
</dbReference>
<organism evidence="2 3">
    <name type="scientific">Edaphobacter modestus</name>
    <dbReference type="NCBI Taxonomy" id="388466"/>
    <lineage>
        <taxon>Bacteria</taxon>
        <taxon>Pseudomonadati</taxon>
        <taxon>Acidobacteriota</taxon>
        <taxon>Terriglobia</taxon>
        <taxon>Terriglobales</taxon>
        <taxon>Acidobacteriaceae</taxon>
        <taxon>Edaphobacter</taxon>
    </lineage>
</organism>
<evidence type="ECO:0008006" key="4">
    <source>
        <dbReference type="Google" id="ProtNLM"/>
    </source>
</evidence>
<name>A0A4Q7YX51_9BACT</name>
<keyword evidence="3" id="KW-1185">Reference proteome</keyword>
<sequence length="653" mass="73172">MATKTKKQSVLSKKKSASKKTAKKATKKTAVRKWPKRNVVPDSIDLRDRAYQPSVMLIPAEVLAPSINIPVLNQRLTSACTGFALASVIFHLQHKAKREKVPQPVSSFMLYSMARRYDEFPGDPTKDTGSSLRGAMKGWYKYGACAARLWRTAAMPAPAANPDDDWWQDAVRRPLGAYYRVDTRSVTDMQVALNEIGVLYASAVCHTGWMEGLKPRLRGRPTIKPSDDYWVIPRKEATPEDGAHAFAIVGYTREGFIIQNSWDTNWGTGGRAVLTYQDWTENAMDCWVAQLGVTTDLHTEIASSATLRVKQGRVQLASDETLRNREIGPFIIDMENNGKLSNTGDFRTQDSDVMALLNQQLGEARKKWGLRDSQPVDVAIYAHGGLTSEDDAARTAAQWIPAMYDRQIFPVFLMWETDLFATLKNIWADIAAKQPRTTGAVMDRVRGWWNSRLERLLAVPGSSVWGQMKQNADAISSAQESGGLKLYEASKRSPYFKDMSKVRLHLVGHSAGAIVHSYIVNRLKWNFETVNFMAPAVRADVFQSQVVPAIRSGKVKQYNQFELTDEMEQKDPTCKPILDYSRSLLYLVSQSFEKGEVTPILGMERYFASEVLSLGLRNVATFKAPQQYSKSTTHGGFDNDTTTRDKILSLIKG</sequence>
<protein>
    <recommendedName>
        <fullName evidence="4">Papain like protease</fullName>
    </recommendedName>
</protein>
<accession>A0A4Q7YX51</accession>
<dbReference type="RefSeq" id="WP_130419643.1">
    <property type="nucleotide sequence ID" value="NZ_SHKW01000001.1"/>
</dbReference>
<evidence type="ECO:0000256" key="1">
    <source>
        <dbReference type="SAM" id="MobiDB-lite"/>
    </source>
</evidence>
<feature type="region of interest" description="Disordered" evidence="1">
    <location>
        <begin position="1"/>
        <end position="32"/>
    </location>
</feature>
<evidence type="ECO:0000313" key="3">
    <source>
        <dbReference type="Proteomes" id="UP000292958"/>
    </source>
</evidence>
<proteinExistence type="predicted"/>
<dbReference type="InterPro" id="IPR038765">
    <property type="entry name" value="Papain-like_cys_pep_sf"/>
</dbReference>
<dbReference type="CDD" id="cd02619">
    <property type="entry name" value="Peptidase_C1"/>
    <property type="match status" value="1"/>
</dbReference>
<comment type="caution">
    <text evidence="2">The sequence shown here is derived from an EMBL/GenBank/DDBJ whole genome shotgun (WGS) entry which is preliminary data.</text>
</comment>
<dbReference type="OrthoDB" id="3648721at2"/>
<dbReference type="EMBL" id="SHKW01000001">
    <property type="protein sequence ID" value="RZU41781.1"/>
    <property type="molecule type" value="Genomic_DNA"/>
</dbReference>
<reference evidence="2 3" key="1">
    <citation type="submission" date="2019-02" db="EMBL/GenBank/DDBJ databases">
        <title>Genomic Encyclopedia of Archaeal and Bacterial Type Strains, Phase II (KMG-II): from individual species to whole genera.</title>
        <authorList>
            <person name="Goeker M."/>
        </authorList>
    </citation>
    <scope>NUCLEOTIDE SEQUENCE [LARGE SCALE GENOMIC DNA]</scope>
    <source>
        <strain evidence="2 3">DSM 18101</strain>
    </source>
</reference>
<dbReference type="AlphaFoldDB" id="A0A4Q7YX51"/>
<dbReference type="Gene3D" id="3.90.70.10">
    <property type="entry name" value="Cysteine proteinases"/>
    <property type="match status" value="1"/>
</dbReference>
<evidence type="ECO:0000313" key="2">
    <source>
        <dbReference type="EMBL" id="RZU41781.1"/>
    </source>
</evidence>
<gene>
    <name evidence="2" type="ORF">BDD14_3317</name>
</gene>
<dbReference type="Proteomes" id="UP000292958">
    <property type="component" value="Unassembled WGS sequence"/>
</dbReference>